<dbReference type="SUPFAM" id="SSF47090">
    <property type="entry name" value="PGBD-like"/>
    <property type="match status" value="1"/>
</dbReference>
<dbReference type="RefSeq" id="WP_073326227.1">
    <property type="nucleotide sequence ID" value="NZ_FQYO01000001.1"/>
</dbReference>
<reference evidence="4 5" key="1">
    <citation type="submission" date="2016-11" db="EMBL/GenBank/DDBJ databases">
        <authorList>
            <person name="Jaros S."/>
            <person name="Januszkiewicz K."/>
            <person name="Wedrychowicz H."/>
        </authorList>
    </citation>
    <scope>NUCLEOTIDE SEQUENCE [LARGE SCALE GENOMIC DNA]</scope>
    <source>
        <strain evidence="4 5">DSM 100565</strain>
    </source>
</reference>
<evidence type="ECO:0000256" key="2">
    <source>
        <dbReference type="SAM" id="SignalP"/>
    </source>
</evidence>
<protein>
    <submittedName>
        <fullName evidence="4">Sporulation related domain-containing protein</fullName>
    </submittedName>
</protein>
<dbReference type="EMBL" id="FQYO01000001">
    <property type="protein sequence ID" value="SHI37435.1"/>
    <property type="molecule type" value="Genomic_DNA"/>
</dbReference>
<dbReference type="OrthoDB" id="6810892at2"/>
<dbReference type="AlphaFoldDB" id="A0A1M6ALV1"/>
<feature type="signal peptide" evidence="2">
    <location>
        <begin position="1"/>
        <end position="22"/>
    </location>
</feature>
<keyword evidence="2" id="KW-0732">Signal</keyword>
<dbReference type="InterPro" id="IPR009003">
    <property type="entry name" value="Peptidase_S1_PA"/>
</dbReference>
<evidence type="ECO:0000313" key="4">
    <source>
        <dbReference type="EMBL" id="SHI37435.1"/>
    </source>
</evidence>
<dbReference type="InterPro" id="IPR036365">
    <property type="entry name" value="PGBD-like_sf"/>
</dbReference>
<feature type="domain" description="Peptidoglycan binding-like" evidence="3">
    <location>
        <begin position="156"/>
        <end position="207"/>
    </location>
</feature>
<accession>A0A1M6ALV1</accession>
<sequence length="578" mass="60714">MKTTLTGLALTGWLAAAGGAWAQDYWVQVEAQPTLSEAQDRARAYAARLPEVAGFTLSSGWYAVALGPFEQAEAGSVRARLLSSGAIPRDAFIVESSAYGDRFWPAGGVPSAQPAAPAAAAPAPAAESPVEPEPEPEPQETLAEAQAAEAALSREEKQFLQIALQWAGVYEGTIDGLFGRGTRGSMAAWQQARGYETTGVLTTAQRAELIEDYNSVLDGMDIARVVNRQAGIALAMPTGAVEYTELSPPFARYDGTGDVPGAMVLLISQPGNQDTLYGLYEILQSLEIVPEEGERERRADGFTITGQNRDIVSRTEVVLDGDTIKGWMLVWPAGDEERRTRILQNMIPSFEILPGRLDPSAASAGEDQAIDLVSGLEIRQPLRTRSGVFVDAAGRVLTIAEAVAGCGSVTIDGDIPARVSRQTDRLALLEPGISMAPGGTATFQTGVPRIGSEVAIAGFPFGGVIAAPALTFGTLEDIRGLEGEEDIKRIEATISEGDAGGAVIDPTGALLGLLLADSDAGGRQMPEGVHFVYETDAILADLEGTGVSLATATGGATATHEQLTRRAAEFAVSVSCWE</sequence>
<dbReference type="SUPFAM" id="SSF50494">
    <property type="entry name" value="Trypsin-like serine proteases"/>
    <property type="match status" value="1"/>
</dbReference>
<name>A0A1M6ALV1_9RHOB</name>
<feature type="compositionally biased region" description="Low complexity" evidence="1">
    <location>
        <begin position="110"/>
        <end position="129"/>
    </location>
</feature>
<dbReference type="InterPro" id="IPR036366">
    <property type="entry name" value="PGBDSf"/>
</dbReference>
<organism evidence="4 5">
    <name type="scientific">Wenxinia saemankumensis</name>
    <dbReference type="NCBI Taxonomy" id="1447782"/>
    <lineage>
        <taxon>Bacteria</taxon>
        <taxon>Pseudomonadati</taxon>
        <taxon>Pseudomonadota</taxon>
        <taxon>Alphaproteobacteria</taxon>
        <taxon>Rhodobacterales</taxon>
        <taxon>Roseobacteraceae</taxon>
        <taxon>Wenxinia</taxon>
    </lineage>
</organism>
<proteinExistence type="predicted"/>
<dbReference type="Proteomes" id="UP000184292">
    <property type="component" value="Unassembled WGS sequence"/>
</dbReference>
<evidence type="ECO:0000313" key="5">
    <source>
        <dbReference type="Proteomes" id="UP000184292"/>
    </source>
</evidence>
<dbReference type="STRING" id="1447782.SAMN05444417_0506"/>
<evidence type="ECO:0000256" key="1">
    <source>
        <dbReference type="SAM" id="MobiDB-lite"/>
    </source>
</evidence>
<evidence type="ECO:0000259" key="3">
    <source>
        <dbReference type="Pfam" id="PF01471"/>
    </source>
</evidence>
<gene>
    <name evidence="4" type="ORF">SAMN05444417_0506</name>
</gene>
<dbReference type="InterPro" id="IPR002477">
    <property type="entry name" value="Peptidoglycan-bd-like"/>
</dbReference>
<keyword evidence="5" id="KW-1185">Reference proteome</keyword>
<dbReference type="Gene3D" id="1.10.101.10">
    <property type="entry name" value="PGBD-like superfamily/PGBD"/>
    <property type="match status" value="1"/>
</dbReference>
<dbReference type="Pfam" id="PF01471">
    <property type="entry name" value="PG_binding_1"/>
    <property type="match status" value="1"/>
</dbReference>
<dbReference type="Gene3D" id="2.40.10.120">
    <property type="match status" value="1"/>
</dbReference>
<feature type="region of interest" description="Disordered" evidence="1">
    <location>
        <begin position="110"/>
        <end position="140"/>
    </location>
</feature>
<dbReference type="Pfam" id="PF13365">
    <property type="entry name" value="Trypsin_2"/>
    <property type="match status" value="1"/>
</dbReference>
<feature type="chain" id="PRO_5013133169" evidence="2">
    <location>
        <begin position="23"/>
        <end position="578"/>
    </location>
</feature>